<proteinExistence type="predicted"/>
<keyword evidence="2" id="KW-1185">Reference proteome</keyword>
<dbReference type="InterPro" id="IPR007488">
    <property type="entry name" value="DUF535"/>
</dbReference>
<gene>
    <name evidence="1" type="ORF">O7M46_08585</name>
</gene>
<evidence type="ECO:0000313" key="1">
    <source>
        <dbReference type="EMBL" id="MDP9501015.1"/>
    </source>
</evidence>
<reference evidence="1 2" key="1">
    <citation type="submission" date="2022-12" db="EMBL/GenBank/DDBJ databases">
        <title>Genome sequence of Pasteurellaceae Bisgaard Taxon 45.</title>
        <authorList>
            <person name="Foggin C."/>
            <person name="Rosen L.E."/>
            <person name="Henton M."/>
            <person name="Buys A."/>
            <person name="Floyd T."/>
            <person name="Turner A.D."/>
            <person name="Tarbin J."/>
            <person name="Lloyd A.S."/>
            <person name="Chaitezvi C."/>
            <person name="Ellis R.J."/>
            <person name="Roberts H.C."/>
            <person name="Dastjerdi A."/>
            <person name="Nunez A."/>
            <person name="Van Vliet A.H."/>
            <person name="Steinbach F."/>
        </authorList>
    </citation>
    <scope>NUCLEOTIDE SEQUENCE [LARGE SCALE GENOMIC DNA]</scope>
    <source>
        <strain evidence="1 2">VF20HR</strain>
    </source>
</reference>
<evidence type="ECO:0000313" key="2">
    <source>
        <dbReference type="Proteomes" id="UP001224083"/>
    </source>
</evidence>
<dbReference type="PANTHER" id="PTHR38785:SF1">
    <property type="entry name" value="HOMOLOG OF VIRK"/>
    <property type="match status" value="1"/>
</dbReference>
<sequence>MQAAFSFPNFSQMYPNEKRKLKRLREFLRYQYAYRCHHTQCKQFTTFLNQCPLWIPLFQQHPYRVNSLLSTYCNRRWHGAQRLQAITANLQAATEQFGVERCQQLLTAGKIRLATLTDSLCLNLNINTIDPFEGFFSLNIQNMETGQSVYDASFTFLSEKQILIASMQGPKGEQAQEVVRVATKQLHGVRPMFMLVNGFRFLAQQLDCQVLGIPHRQQAKYRWNDSARLLFNYDEFWQENGALKQGEYWSLPAEVERKPLEDIQSKKRSMYRKRYEMLDSALEQISAQFS</sequence>
<comment type="caution">
    <text evidence="1">The sequence shown here is derived from an EMBL/GenBank/DDBJ whole genome shotgun (WGS) entry which is preliminary data.</text>
</comment>
<accession>A0ABT9KG53</accession>
<name>A0ABT9KG53_9PAST</name>
<dbReference type="Proteomes" id="UP001224083">
    <property type="component" value="Unassembled WGS sequence"/>
</dbReference>
<organism evidence="1 2">
    <name type="scientific">Bisgaard Taxon 45</name>
    <dbReference type="NCBI Taxonomy" id="304289"/>
    <lineage>
        <taxon>Bacteria</taxon>
        <taxon>Pseudomonadati</taxon>
        <taxon>Pseudomonadota</taxon>
        <taxon>Gammaproteobacteria</taxon>
        <taxon>Pasteurellales</taxon>
        <taxon>Pasteurellaceae</taxon>
    </lineage>
</organism>
<dbReference type="PANTHER" id="PTHR38785">
    <property type="entry name" value="HOMOLOG OF VIRK"/>
    <property type="match status" value="1"/>
</dbReference>
<dbReference type="EMBL" id="JAQAHH010000009">
    <property type="protein sequence ID" value="MDP9501015.1"/>
    <property type="molecule type" value="Genomic_DNA"/>
</dbReference>
<dbReference type="Pfam" id="PF04393">
    <property type="entry name" value="DUF535"/>
    <property type="match status" value="1"/>
</dbReference>
<protein>
    <submittedName>
        <fullName evidence="1">VirK/YbjX family protein</fullName>
    </submittedName>
</protein>